<dbReference type="Proteomes" id="UP000661507">
    <property type="component" value="Unassembled WGS sequence"/>
</dbReference>
<reference evidence="2" key="1">
    <citation type="journal article" date="2014" name="Int. J. Syst. Evol. Microbiol.">
        <title>Complete genome sequence of Corynebacterium casei LMG S-19264T (=DSM 44701T), isolated from a smear-ripened cheese.</title>
        <authorList>
            <consortium name="US DOE Joint Genome Institute (JGI-PGF)"/>
            <person name="Walter F."/>
            <person name="Albersmeier A."/>
            <person name="Kalinowski J."/>
            <person name="Ruckert C."/>
        </authorList>
    </citation>
    <scope>NUCLEOTIDE SEQUENCE</scope>
    <source>
        <strain evidence="2">CGMCC 1.3617</strain>
    </source>
</reference>
<feature type="chain" id="PRO_5037369063" evidence="1">
    <location>
        <begin position="27"/>
        <end position="179"/>
    </location>
</feature>
<dbReference type="EMBL" id="BMKW01000001">
    <property type="protein sequence ID" value="GGJ02469.1"/>
    <property type="molecule type" value="Genomic_DNA"/>
</dbReference>
<evidence type="ECO:0000313" key="2">
    <source>
        <dbReference type="EMBL" id="GGJ02469.1"/>
    </source>
</evidence>
<evidence type="ECO:0000313" key="3">
    <source>
        <dbReference type="Proteomes" id="UP000661507"/>
    </source>
</evidence>
<organism evidence="2 3">
    <name type="scientific">Neoroseomonas lacus</name>
    <dbReference type="NCBI Taxonomy" id="287609"/>
    <lineage>
        <taxon>Bacteria</taxon>
        <taxon>Pseudomonadati</taxon>
        <taxon>Pseudomonadota</taxon>
        <taxon>Alphaproteobacteria</taxon>
        <taxon>Acetobacterales</taxon>
        <taxon>Acetobacteraceae</taxon>
        <taxon>Neoroseomonas</taxon>
    </lineage>
</organism>
<dbReference type="RefSeq" id="WP_188965465.1">
    <property type="nucleotide sequence ID" value="NZ_BMKW01000001.1"/>
</dbReference>
<name>A0A917NHX7_9PROT</name>
<comment type="caution">
    <text evidence="2">The sequence shown here is derived from an EMBL/GenBank/DDBJ whole genome shotgun (WGS) entry which is preliminary data.</text>
</comment>
<dbReference type="InterPro" id="IPR006311">
    <property type="entry name" value="TAT_signal"/>
</dbReference>
<sequence length="179" mass="19181">MTTRRDLTRTAAAAAALAAAISPAAAQAPAAADASSIADFLFVQTARRMTFDRGASRLTLHDVSPVTLFFADRPDRIAGNMRTAAFVPFWSQGHDSFLSDPPNADVSIVEGGELRQIVVMLRNPVLEGGSLAYVVQVLSGTMPDAGEDVSVFIDIIGMPRTPFSFAGVARRGFRRAWIR</sequence>
<gene>
    <name evidence="2" type="ORF">GCM10011320_06640</name>
</gene>
<feature type="signal peptide" evidence="1">
    <location>
        <begin position="1"/>
        <end position="26"/>
    </location>
</feature>
<dbReference type="AlphaFoldDB" id="A0A917NHX7"/>
<keyword evidence="1" id="KW-0732">Signal</keyword>
<keyword evidence="3" id="KW-1185">Reference proteome</keyword>
<protein>
    <submittedName>
        <fullName evidence="2">Uncharacterized protein</fullName>
    </submittedName>
</protein>
<reference evidence="2" key="2">
    <citation type="submission" date="2020-09" db="EMBL/GenBank/DDBJ databases">
        <authorList>
            <person name="Sun Q."/>
            <person name="Zhou Y."/>
        </authorList>
    </citation>
    <scope>NUCLEOTIDE SEQUENCE</scope>
    <source>
        <strain evidence="2">CGMCC 1.3617</strain>
    </source>
</reference>
<dbReference type="PROSITE" id="PS51318">
    <property type="entry name" value="TAT"/>
    <property type="match status" value="1"/>
</dbReference>
<accession>A0A917NHX7</accession>
<proteinExistence type="predicted"/>
<evidence type="ECO:0000256" key="1">
    <source>
        <dbReference type="SAM" id="SignalP"/>
    </source>
</evidence>